<name>E6ZJR8_SPORE</name>
<feature type="region of interest" description="Disordered" evidence="1">
    <location>
        <begin position="1"/>
        <end position="35"/>
    </location>
</feature>
<keyword evidence="3" id="KW-1185">Reference proteome</keyword>
<dbReference type="Proteomes" id="UP000008867">
    <property type="component" value="Chromosome 1"/>
</dbReference>
<dbReference type="OrthoDB" id="2552560at2759"/>
<proteinExistence type="predicted"/>
<gene>
    <name evidence="2" type="ORF">sr11528</name>
</gene>
<evidence type="ECO:0000256" key="1">
    <source>
        <dbReference type="SAM" id="MobiDB-lite"/>
    </source>
</evidence>
<evidence type="ECO:0000313" key="3">
    <source>
        <dbReference type="Proteomes" id="UP000008867"/>
    </source>
</evidence>
<reference evidence="2 3" key="1">
    <citation type="journal article" date="2010" name="Science">
        <title>Pathogenicity determinants in smut fungi revealed by genome comparison.</title>
        <authorList>
            <person name="Schirawski J."/>
            <person name="Mannhaupt G."/>
            <person name="Muench K."/>
            <person name="Brefort T."/>
            <person name="Schipper K."/>
            <person name="Doehlemann G."/>
            <person name="Di Stasio M."/>
            <person name="Roessel N."/>
            <person name="Mendoza-Mendoza A."/>
            <person name="Pester D."/>
            <person name="Mueller O."/>
            <person name="Winterberg B."/>
            <person name="Meyer E."/>
            <person name="Ghareeb H."/>
            <person name="Wollenberg T."/>
            <person name="Muensterkoetter M."/>
            <person name="Wong P."/>
            <person name="Walter M."/>
            <person name="Stukenbrock E."/>
            <person name="Gueldener U."/>
            <person name="Kahmann R."/>
        </authorList>
    </citation>
    <scope>NUCLEOTIDE SEQUENCE [LARGE SCALE GENOMIC DNA]</scope>
    <source>
        <strain evidence="3">SRZ2</strain>
    </source>
</reference>
<dbReference type="HOGENOM" id="CLU_042192_0_0_1"/>
<sequence length="469" mass="51121">MSQSTPTQTPSRRRVQPVDTPGSARSTTSATDRGTLLDRVEELDLEVHDLRRRIAAERARRRPPRTAATLSLSYLDPSARDGGALKQVLADKLRALDDDALTALLTASSAALGRLVGGEVWVVEAGMVPSRSVGVEGTGSASDIDRRLRAGGVAGELSAARHASEVNGWLKDRQRRLGALLDALLSFSHLEIDTLSQTESSAARTRSIRMAGNIARLFPLDIAFDVVEHDTQSPQIHNLHLTLPAWLVTTLNTPRTLYTRLLAHNDLPAILLMLRTMVPLLALRRNLFSSLLETYTNLARDHVRAWEAQHRVDFTPFHPPSASTTAARKAPSKIDDALGRSLILPAAAETFTLANKAGASLDLRFSIRWNRFGHAYPHISATPHVPANLADANTSQFLQGFDAEFQHLLKVAVAQNGIVGLPDHDAEHDDELDPTTGRWGIAPAIHATVKAFFNLEHEEGSASSSMEQE</sequence>
<dbReference type="EMBL" id="FQ311430">
    <property type="protein sequence ID" value="CBQ67571.1"/>
    <property type="molecule type" value="Genomic_DNA"/>
</dbReference>
<evidence type="ECO:0000313" key="2">
    <source>
        <dbReference type="EMBL" id="CBQ67571.1"/>
    </source>
</evidence>
<accession>E6ZJR8</accession>
<feature type="compositionally biased region" description="Polar residues" evidence="1">
    <location>
        <begin position="23"/>
        <end position="32"/>
    </location>
</feature>
<dbReference type="eggNOG" id="ENOG502RDTV">
    <property type="taxonomic scope" value="Eukaryota"/>
</dbReference>
<dbReference type="AlphaFoldDB" id="E6ZJR8"/>
<dbReference type="VEuPathDB" id="FungiDB:sr11528"/>
<feature type="compositionally biased region" description="Polar residues" evidence="1">
    <location>
        <begin position="1"/>
        <end position="10"/>
    </location>
</feature>
<organism evidence="2 3">
    <name type="scientific">Sporisorium reilianum (strain SRZ2)</name>
    <name type="common">Maize head smut fungus</name>
    <dbReference type="NCBI Taxonomy" id="999809"/>
    <lineage>
        <taxon>Eukaryota</taxon>
        <taxon>Fungi</taxon>
        <taxon>Dikarya</taxon>
        <taxon>Basidiomycota</taxon>
        <taxon>Ustilaginomycotina</taxon>
        <taxon>Ustilaginomycetes</taxon>
        <taxon>Ustilaginales</taxon>
        <taxon>Ustilaginaceae</taxon>
        <taxon>Sporisorium</taxon>
    </lineage>
</organism>
<protein>
    <submittedName>
        <fullName evidence="2">Uncharacterized protein</fullName>
    </submittedName>
</protein>